<dbReference type="GO" id="GO:0005975">
    <property type="term" value="P:carbohydrate metabolic process"/>
    <property type="evidence" value="ECO:0007669"/>
    <property type="project" value="InterPro"/>
</dbReference>
<dbReference type="InterPro" id="IPR002509">
    <property type="entry name" value="NODB_dom"/>
</dbReference>
<dbReference type="RefSeq" id="WP_089356080.1">
    <property type="nucleotide sequence ID" value="NZ_FZPD01000002.1"/>
</dbReference>
<sequence>MIRFFRTPWIVRSWYPNLTWRLPTERSIFITFDDGPDPEVTPWVLDELDKVNGKGTFFCEGRQLVKFPELALEITKRGHSIGNHGFNHLSGWSTPDEVYLNDIKACDTILNEIGVQSDLFRPPYGRIRKRQIHRLENKRIIMWTYVSYDFDSGVSPHNSIKLLKQAQTGHILVFHDSQKAFKNLQVILPEILTHFQEKGLKFEAIK</sequence>
<keyword evidence="1" id="KW-0479">Metal-binding</keyword>
<keyword evidence="2" id="KW-0378">Hydrolase</keyword>
<reference evidence="4 5" key="1">
    <citation type="submission" date="2017-06" db="EMBL/GenBank/DDBJ databases">
        <authorList>
            <person name="Kim H.J."/>
            <person name="Triplett B.A."/>
        </authorList>
    </citation>
    <scope>NUCLEOTIDE SEQUENCE [LARGE SCALE GENOMIC DNA]</scope>
    <source>
        <strain evidence="4 5">DSM 19307</strain>
    </source>
</reference>
<dbReference type="Pfam" id="PF01522">
    <property type="entry name" value="Polysacc_deac_1"/>
    <property type="match status" value="1"/>
</dbReference>
<protein>
    <submittedName>
        <fullName evidence="4">Peptidoglycan/xylan/chitin deacetylase, PgdA/CDA1 family</fullName>
    </submittedName>
</protein>
<dbReference type="Gene3D" id="3.20.20.370">
    <property type="entry name" value="Glycoside hydrolase/deacetylase"/>
    <property type="match status" value="1"/>
</dbReference>
<dbReference type="InterPro" id="IPR011330">
    <property type="entry name" value="Glyco_hydro/deAcase_b/a-brl"/>
</dbReference>
<evidence type="ECO:0000313" key="5">
    <source>
        <dbReference type="Proteomes" id="UP000198393"/>
    </source>
</evidence>
<evidence type="ECO:0000259" key="3">
    <source>
        <dbReference type="PROSITE" id="PS51677"/>
    </source>
</evidence>
<dbReference type="PANTHER" id="PTHR10587">
    <property type="entry name" value="GLYCOSYL TRANSFERASE-RELATED"/>
    <property type="match status" value="1"/>
</dbReference>
<evidence type="ECO:0000313" key="4">
    <source>
        <dbReference type="EMBL" id="SNS81260.1"/>
    </source>
</evidence>
<dbReference type="GO" id="GO:0016020">
    <property type="term" value="C:membrane"/>
    <property type="evidence" value="ECO:0007669"/>
    <property type="project" value="TreeGrafter"/>
</dbReference>
<evidence type="ECO:0000256" key="1">
    <source>
        <dbReference type="ARBA" id="ARBA00022723"/>
    </source>
</evidence>
<accession>A0A239HIW5</accession>
<dbReference type="PROSITE" id="PS51677">
    <property type="entry name" value="NODB"/>
    <property type="match status" value="1"/>
</dbReference>
<dbReference type="Proteomes" id="UP000198393">
    <property type="component" value="Unassembled WGS sequence"/>
</dbReference>
<dbReference type="AlphaFoldDB" id="A0A239HIW5"/>
<dbReference type="OrthoDB" id="9812065at2"/>
<organism evidence="4 5">
    <name type="scientific">Ekhidna lutea</name>
    <dbReference type="NCBI Taxonomy" id="447679"/>
    <lineage>
        <taxon>Bacteria</taxon>
        <taxon>Pseudomonadati</taxon>
        <taxon>Bacteroidota</taxon>
        <taxon>Cytophagia</taxon>
        <taxon>Cytophagales</taxon>
        <taxon>Reichenbachiellaceae</taxon>
        <taxon>Ekhidna</taxon>
    </lineage>
</organism>
<dbReference type="CDD" id="cd10917">
    <property type="entry name" value="CE4_NodB_like_6s_7s"/>
    <property type="match status" value="1"/>
</dbReference>
<name>A0A239HIW5_EKHLU</name>
<dbReference type="InterPro" id="IPR050248">
    <property type="entry name" value="Polysacc_deacetylase_ArnD"/>
</dbReference>
<evidence type="ECO:0000256" key="2">
    <source>
        <dbReference type="ARBA" id="ARBA00022801"/>
    </source>
</evidence>
<dbReference type="PANTHER" id="PTHR10587:SF133">
    <property type="entry name" value="CHITIN DEACETYLASE 1-RELATED"/>
    <property type="match status" value="1"/>
</dbReference>
<dbReference type="SUPFAM" id="SSF88713">
    <property type="entry name" value="Glycoside hydrolase/deacetylase"/>
    <property type="match status" value="1"/>
</dbReference>
<dbReference type="GO" id="GO:0016810">
    <property type="term" value="F:hydrolase activity, acting on carbon-nitrogen (but not peptide) bonds"/>
    <property type="evidence" value="ECO:0007669"/>
    <property type="project" value="InterPro"/>
</dbReference>
<proteinExistence type="predicted"/>
<feature type="domain" description="NodB homology" evidence="3">
    <location>
        <begin position="26"/>
        <end position="206"/>
    </location>
</feature>
<gene>
    <name evidence="4" type="ORF">SAMN05421640_1339</name>
</gene>
<dbReference type="EMBL" id="FZPD01000002">
    <property type="protein sequence ID" value="SNS81260.1"/>
    <property type="molecule type" value="Genomic_DNA"/>
</dbReference>
<keyword evidence="5" id="KW-1185">Reference proteome</keyword>
<dbReference type="GO" id="GO:0046872">
    <property type="term" value="F:metal ion binding"/>
    <property type="evidence" value="ECO:0007669"/>
    <property type="project" value="UniProtKB-KW"/>
</dbReference>